<proteinExistence type="inferred from homology"/>
<accession>A0A1M7RNW4</accession>
<dbReference type="Pfam" id="PF00535">
    <property type="entry name" value="Glycos_transf_2"/>
    <property type="match status" value="1"/>
</dbReference>
<keyword evidence="4 11" id="KW-0808">Transferase</keyword>
<evidence type="ECO:0000313" key="12">
    <source>
        <dbReference type="Proteomes" id="UP000184440"/>
    </source>
</evidence>
<evidence type="ECO:0000256" key="4">
    <source>
        <dbReference type="ARBA" id="ARBA00022679"/>
    </source>
</evidence>
<comment type="subcellular location">
    <subcellularLocation>
        <location evidence="1">Cell membrane</location>
    </subcellularLocation>
</comment>
<comment type="pathway">
    <text evidence="7">Carotenoid biosynthesis; staphyloxanthin biosynthesis; staphyloxanthin from farnesyl diphosphate: step 4/5.</text>
</comment>
<evidence type="ECO:0000256" key="5">
    <source>
        <dbReference type="ARBA" id="ARBA00023136"/>
    </source>
</evidence>
<evidence type="ECO:0000259" key="10">
    <source>
        <dbReference type="Pfam" id="PF00535"/>
    </source>
</evidence>
<dbReference type="EMBL" id="FRCS01000032">
    <property type="protein sequence ID" value="SHN48037.1"/>
    <property type="molecule type" value="Genomic_DNA"/>
</dbReference>
<dbReference type="Gene3D" id="3.90.550.10">
    <property type="entry name" value="Spore Coat Polysaccharide Biosynthesis Protein SpsA, Chain A"/>
    <property type="match status" value="1"/>
</dbReference>
<evidence type="ECO:0000256" key="2">
    <source>
        <dbReference type="ARBA" id="ARBA00022475"/>
    </source>
</evidence>
<dbReference type="RefSeq" id="WP_218618119.1">
    <property type="nucleotide sequence ID" value="NZ_FRCS01000032.1"/>
</dbReference>
<evidence type="ECO:0000256" key="6">
    <source>
        <dbReference type="ARBA" id="ARBA00037281"/>
    </source>
</evidence>
<dbReference type="CDD" id="cd00761">
    <property type="entry name" value="Glyco_tranf_GTA_type"/>
    <property type="match status" value="1"/>
</dbReference>
<dbReference type="GO" id="GO:0016757">
    <property type="term" value="F:glycosyltransferase activity"/>
    <property type="evidence" value="ECO:0007669"/>
    <property type="project" value="UniProtKB-KW"/>
</dbReference>
<sequence>MLTRIAVVIPAHDEEQLLPACLDAVREAASHAPLPVDVLVVLDACRDGSARVAAEAGVRTLAVEARNVGRARAAGAAAALADAPAGRTWLACTDADTRVAPDWLMQQLRFAAAGADVVTGIVGVDDWTEWPAATATAFRAAYHRGIGPAQHLHVHGANLGLTGAAYLRAGGFRPSSVGEDQALVRAAVDAGMHVVRSTAVRVVTSARRTARAPHGFSAYLHAL</sequence>
<evidence type="ECO:0000256" key="1">
    <source>
        <dbReference type="ARBA" id="ARBA00004236"/>
    </source>
</evidence>
<dbReference type="GO" id="GO:0005886">
    <property type="term" value="C:plasma membrane"/>
    <property type="evidence" value="ECO:0007669"/>
    <property type="project" value="UniProtKB-SubCell"/>
</dbReference>
<comment type="similarity">
    <text evidence="8">Belongs to the glycosyltransferase 2 family. CrtQ subfamily.</text>
</comment>
<feature type="domain" description="Glycosyltransferase 2-like" evidence="10">
    <location>
        <begin position="7"/>
        <end position="137"/>
    </location>
</feature>
<dbReference type="AlphaFoldDB" id="A0A1M7RNW4"/>
<keyword evidence="2" id="KW-1003">Cell membrane</keyword>
<evidence type="ECO:0000256" key="9">
    <source>
        <dbReference type="ARBA" id="ARBA00040345"/>
    </source>
</evidence>
<name>A0A1M7RNW4_9ACTN</name>
<dbReference type="PANTHER" id="PTHR43646">
    <property type="entry name" value="GLYCOSYLTRANSFERASE"/>
    <property type="match status" value="1"/>
</dbReference>
<comment type="function">
    <text evidence="6">Catalyzes the glycosylation of 4,4'-diaponeurosporenoate, i.e. the esterification of glucose at the C1'' position with the carboxyl group of 4,4'-diaponeurosporenic acid, to form glycosyl-4,4'-diaponeurosporenoate. This is a step in the biosynthesis of staphyloxanthin, an orange pigment present in most staphylococci strains.</text>
</comment>
<evidence type="ECO:0000256" key="7">
    <source>
        <dbReference type="ARBA" id="ARBA00037904"/>
    </source>
</evidence>
<dbReference type="SUPFAM" id="SSF53448">
    <property type="entry name" value="Nucleotide-diphospho-sugar transferases"/>
    <property type="match status" value="1"/>
</dbReference>
<gene>
    <name evidence="11" type="ORF">SAMN05443668_13236</name>
</gene>
<evidence type="ECO:0000256" key="3">
    <source>
        <dbReference type="ARBA" id="ARBA00022676"/>
    </source>
</evidence>
<dbReference type="PANTHER" id="PTHR43646:SF2">
    <property type="entry name" value="GLYCOSYLTRANSFERASE 2-LIKE DOMAIN-CONTAINING PROTEIN"/>
    <property type="match status" value="1"/>
</dbReference>
<keyword evidence="3" id="KW-0328">Glycosyltransferase</keyword>
<reference evidence="11 12" key="1">
    <citation type="submission" date="2016-11" db="EMBL/GenBank/DDBJ databases">
        <authorList>
            <person name="Jaros S."/>
            <person name="Januszkiewicz K."/>
            <person name="Wedrychowicz H."/>
        </authorList>
    </citation>
    <scope>NUCLEOTIDE SEQUENCE [LARGE SCALE GENOMIC DNA]</scope>
    <source>
        <strain evidence="11 12">DSM 46144</strain>
    </source>
</reference>
<evidence type="ECO:0000256" key="8">
    <source>
        <dbReference type="ARBA" id="ARBA00038120"/>
    </source>
</evidence>
<dbReference type="InterPro" id="IPR029044">
    <property type="entry name" value="Nucleotide-diphossugar_trans"/>
</dbReference>
<dbReference type="Proteomes" id="UP000184440">
    <property type="component" value="Unassembled WGS sequence"/>
</dbReference>
<protein>
    <recommendedName>
        <fullName evidence="9">4,4'-diaponeurosporenoate glycosyltransferase</fullName>
    </recommendedName>
</protein>
<dbReference type="InterPro" id="IPR001173">
    <property type="entry name" value="Glyco_trans_2-like"/>
</dbReference>
<dbReference type="STRING" id="134849.SAMN05443668_13236"/>
<evidence type="ECO:0000313" key="11">
    <source>
        <dbReference type="EMBL" id="SHN48037.1"/>
    </source>
</evidence>
<organism evidence="11 12">
    <name type="scientific">Cryptosporangium aurantiacum</name>
    <dbReference type="NCBI Taxonomy" id="134849"/>
    <lineage>
        <taxon>Bacteria</taxon>
        <taxon>Bacillati</taxon>
        <taxon>Actinomycetota</taxon>
        <taxon>Actinomycetes</taxon>
        <taxon>Cryptosporangiales</taxon>
        <taxon>Cryptosporangiaceae</taxon>
        <taxon>Cryptosporangium</taxon>
    </lineage>
</organism>
<keyword evidence="12" id="KW-1185">Reference proteome</keyword>
<keyword evidence="5" id="KW-0472">Membrane</keyword>